<keyword evidence="3" id="KW-1185">Reference proteome</keyword>
<name>A0ABQ7DLV1_BRACR</name>
<proteinExistence type="predicted"/>
<evidence type="ECO:0000313" key="3">
    <source>
        <dbReference type="Proteomes" id="UP000266723"/>
    </source>
</evidence>
<feature type="region of interest" description="Disordered" evidence="1">
    <location>
        <begin position="73"/>
        <end position="97"/>
    </location>
</feature>
<accession>A0ABQ7DLV1</accession>
<comment type="caution">
    <text evidence="2">The sequence shown here is derived from an EMBL/GenBank/DDBJ whole genome shotgun (WGS) entry which is preliminary data.</text>
</comment>
<sequence>MEQASSPCLFSFLGFKYKPSMLPLQLIHRNKRPHLLELQFHSPSLGSGLLKTFSSTTCILYLGGALVMVQSPNAYSSSNPKENGDSCTHLPHLETAK</sequence>
<protein>
    <submittedName>
        <fullName evidence="2">Uncharacterized protein</fullName>
    </submittedName>
</protein>
<evidence type="ECO:0000313" key="2">
    <source>
        <dbReference type="EMBL" id="KAF3578240.1"/>
    </source>
</evidence>
<organism evidence="2 3">
    <name type="scientific">Brassica cretica</name>
    <name type="common">Mustard</name>
    <dbReference type="NCBI Taxonomy" id="69181"/>
    <lineage>
        <taxon>Eukaryota</taxon>
        <taxon>Viridiplantae</taxon>
        <taxon>Streptophyta</taxon>
        <taxon>Embryophyta</taxon>
        <taxon>Tracheophyta</taxon>
        <taxon>Spermatophyta</taxon>
        <taxon>Magnoliopsida</taxon>
        <taxon>eudicotyledons</taxon>
        <taxon>Gunneridae</taxon>
        <taxon>Pentapetalae</taxon>
        <taxon>rosids</taxon>
        <taxon>malvids</taxon>
        <taxon>Brassicales</taxon>
        <taxon>Brassicaceae</taxon>
        <taxon>Brassiceae</taxon>
        <taxon>Brassica</taxon>
    </lineage>
</organism>
<reference evidence="2 3" key="1">
    <citation type="journal article" date="2020" name="BMC Genomics">
        <title>Intraspecific diversification of the crop wild relative Brassica cretica Lam. using demographic model selection.</title>
        <authorList>
            <person name="Kioukis A."/>
            <person name="Michalopoulou V.A."/>
            <person name="Briers L."/>
            <person name="Pirintsos S."/>
            <person name="Studholme D.J."/>
            <person name="Pavlidis P."/>
            <person name="Sarris P.F."/>
        </authorList>
    </citation>
    <scope>NUCLEOTIDE SEQUENCE [LARGE SCALE GENOMIC DNA]</scope>
    <source>
        <strain evidence="3">cv. PFS-1207/04</strain>
    </source>
</reference>
<gene>
    <name evidence="2" type="ORF">DY000_02033678</name>
</gene>
<dbReference type="EMBL" id="QGKV02000649">
    <property type="protein sequence ID" value="KAF3578240.1"/>
    <property type="molecule type" value="Genomic_DNA"/>
</dbReference>
<evidence type="ECO:0000256" key="1">
    <source>
        <dbReference type="SAM" id="MobiDB-lite"/>
    </source>
</evidence>
<dbReference type="Proteomes" id="UP000266723">
    <property type="component" value="Unassembled WGS sequence"/>
</dbReference>